<feature type="binding site" evidence="15">
    <location>
        <position position="465"/>
    </location>
    <ligand>
        <name>Mg(2+)</name>
        <dbReference type="ChEBI" id="CHEBI:18420"/>
        <note>shared with alpha subunit</note>
    </ligand>
</feature>
<accession>A0A6I3S4W1</accession>
<comment type="similarity">
    <text evidence="2 15">Belongs to the phenylalanyl-tRNA synthetase beta subunit family. Type 1 subfamily.</text>
</comment>
<dbReference type="InterPro" id="IPR005146">
    <property type="entry name" value="B3/B4_tRNA-bd"/>
</dbReference>
<dbReference type="EC" id="6.1.1.20" evidence="15"/>
<evidence type="ECO:0000256" key="6">
    <source>
        <dbReference type="ARBA" id="ARBA00022598"/>
    </source>
</evidence>
<dbReference type="HAMAP" id="MF_00283">
    <property type="entry name" value="Phe_tRNA_synth_beta1"/>
    <property type="match status" value="1"/>
</dbReference>
<evidence type="ECO:0000313" key="16">
    <source>
        <dbReference type="EMBL" id="MTU42815.1"/>
    </source>
</evidence>
<dbReference type="Pfam" id="PF03484">
    <property type="entry name" value="B5"/>
    <property type="match status" value="1"/>
</dbReference>
<evidence type="ECO:0000256" key="8">
    <source>
        <dbReference type="ARBA" id="ARBA00022741"/>
    </source>
</evidence>
<gene>
    <name evidence="15" type="primary">pheT</name>
    <name evidence="16" type="ORF">GMD42_04090</name>
</gene>
<evidence type="ECO:0000256" key="14">
    <source>
        <dbReference type="ARBA" id="ARBA00049255"/>
    </source>
</evidence>
<dbReference type="FunFam" id="3.30.56.10:FF:000002">
    <property type="entry name" value="Phenylalanine--tRNA ligase beta subunit"/>
    <property type="match status" value="1"/>
</dbReference>
<evidence type="ECO:0000256" key="10">
    <source>
        <dbReference type="ARBA" id="ARBA00022842"/>
    </source>
</evidence>
<dbReference type="PROSITE" id="PS50886">
    <property type="entry name" value="TRBD"/>
    <property type="match status" value="1"/>
</dbReference>
<keyword evidence="10 15" id="KW-0460">Magnesium</keyword>
<dbReference type="InterPro" id="IPR033714">
    <property type="entry name" value="tRNA_bind_bactPheRS"/>
</dbReference>
<dbReference type="Pfam" id="PF03147">
    <property type="entry name" value="FDX-ACB"/>
    <property type="match status" value="1"/>
</dbReference>
<keyword evidence="12 15" id="KW-0648">Protein biosynthesis</keyword>
<comment type="subunit">
    <text evidence="3 15">Tetramer of two alpha and two beta subunits.</text>
</comment>
<dbReference type="Gene3D" id="3.50.40.10">
    <property type="entry name" value="Phenylalanyl-trna Synthetase, Chain B, domain 3"/>
    <property type="match status" value="1"/>
</dbReference>
<dbReference type="SUPFAM" id="SSF56037">
    <property type="entry name" value="PheT/TilS domain"/>
    <property type="match status" value="1"/>
</dbReference>
<dbReference type="InterPro" id="IPR045060">
    <property type="entry name" value="Phe-tRNA-ligase_IIc_bsu"/>
</dbReference>
<evidence type="ECO:0000256" key="5">
    <source>
        <dbReference type="ARBA" id="ARBA00022555"/>
    </source>
</evidence>
<evidence type="ECO:0000256" key="3">
    <source>
        <dbReference type="ARBA" id="ARBA00011209"/>
    </source>
</evidence>
<feature type="binding site" evidence="15">
    <location>
        <position position="455"/>
    </location>
    <ligand>
        <name>Mg(2+)</name>
        <dbReference type="ChEBI" id="CHEBI:18420"/>
        <note>shared with alpha subunit</note>
    </ligand>
</feature>
<dbReference type="SUPFAM" id="SSF46955">
    <property type="entry name" value="Putative DNA-binding domain"/>
    <property type="match status" value="1"/>
</dbReference>
<keyword evidence="6 15" id="KW-0436">Ligase</keyword>
<dbReference type="Pfam" id="PF03483">
    <property type="entry name" value="B3_4"/>
    <property type="match status" value="1"/>
</dbReference>
<dbReference type="NCBIfam" id="TIGR00472">
    <property type="entry name" value="pheT_bact"/>
    <property type="match status" value="1"/>
</dbReference>
<dbReference type="PROSITE" id="PS51447">
    <property type="entry name" value="FDX_ACB"/>
    <property type="match status" value="1"/>
</dbReference>
<dbReference type="InterPro" id="IPR041616">
    <property type="entry name" value="PheRS_beta_core"/>
</dbReference>
<dbReference type="PROSITE" id="PS51483">
    <property type="entry name" value="B5"/>
    <property type="match status" value="1"/>
</dbReference>
<dbReference type="Pfam" id="PF17759">
    <property type="entry name" value="tRNA_synthFbeta"/>
    <property type="match status" value="1"/>
</dbReference>
<dbReference type="InterPro" id="IPR012340">
    <property type="entry name" value="NA-bd_OB-fold"/>
</dbReference>
<comment type="catalytic activity">
    <reaction evidence="14 15">
        <text>tRNA(Phe) + L-phenylalanine + ATP = L-phenylalanyl-tRNA(Phe) + AMP + diphosphate + H(+)</text>
        <dbReference type="Rhea" id="RHEA:19413"/>
        <dbReference type="Rhea" id="RHEA-COMP:9668"/>
        <dbReference type="Rhea" id="RHEA-COMP:9699"/>
        <dbReference type="ChEBI" id="CHEBI:15378"/>
        <dbReference type="ChEBI" id="CHEBI:30616"/>
        <dbReference type="ChEBI" id="CHEBI:33019"/>
        <dbReference type="ChEBI" id="CHEBI:58095"/>
        <dbReference type="ChEBI" id="CHEBI:78442"/>
        <dbReference type="ChEBI" id="CHEBI:78531"/>
        <dbReference type="ChEBI" id="CHEBI:456215"/>
        <dbReference type="EC" id="6.1.1.20"/>
    </reaction>
</comment>
<dbReference type="InterPro" id="IPR004532">
    <property type="entry name" value="Phe-tRNA-ligase_IIc_bsu_bact"/>
</dbReference>
<dbReference type="Proteomes" id="UP000462362">
    <property type="component" value="Unassembled WGS sequence"/>
</dbReference>
<keyword evidence="9 15" id="KW-0067">ATP-binding</keyword>
<keyword evidence="8 15" id="KW-0547">Nucleotide-binding</keyword>
<dbReference type="SUPFAM" id="SSF55681">
    <property type="entry name" value="Class II aaRS and biotin synthetases"/>
    <property type="match status" value="1"/>
</dbReference>
<dbReference type="CDD" id="cd00769">
    <property type="entry name" value="PheRS_beta_core"/>
    <property type="match status" value="1"/>
</dbReference>
<dbReference type="GO" id="GO:0004826">
    <property type="term" value="F:phenylalanine-tRNA ligase activity"/>
    <property type="evidence" value="ECO:0007669"/>
    <property type="project" value="UniProtKB-UniRule"/>
</dbReference>
<dbReference type="Gene3D" id="2.40.50.140">
    <property type="entry name" value="Nucleic acid-binding proteins"/>
    <property type="match status" value="1"/>
</dbReference>
<proteinExistence type="inferred from homology"/>
<dbReference type="PANTHER" id="PTHR10947">
    <property type="entry name" value="PHENYLALANYL-TRNA SYNTHETASE BETA CHAIN AND LEUCINE-RICH REPEAT-CONTAINING PROTEIN 47"/>
    <property type="match status" value="1"/>
</dbReference>
<dbReference type="InterPro" id="IPR009061">
    <property type="entry name" value="DNA-bd_dom_put_sf"/>
</dbReference>
<name>A0A6I3S4W1_9BURK</name>
<protein>
    <recommendedName>
        <fullName evidence="15">Phenylalanine--tRNA ligase beta subunit</fullName>
        <ecNumber evidence="15">6.1.1.20</ecNumber>
    </recommendedName>
    <alternativeName>
        <fullName evidence="15">Phenylalanyl-tRNA synthetase beta subunit</fullName>
        <shortName evidence="15">PheRS</shortName>
    </alternativeName>
</protein>
<feature type="binding site" evidence="15">
    <location>
        <position position="461"/>
    </location>
    <ligand>
        <name>Mg(2+)</name>
        <dbReference type="ChEBI" id="CHEBI:18420"/>
        <note>shared with alpha subunit</note>
    </ligand>
</feature>
<dbReference type="FunFam" id="3.30.930.10:FF:000022">
    <property type="entry name" value="Phenylalanine--tRNA ligase beta subunit"/>
    <property type="match status" value="1"/>
</dbReference>
<dbReference type="InterPro" id="IPR002547">
    <property type="entry name" value="tRNA-bd_dom"/>
</dbReference>
<keyword evidence="4 15" id="KW-0963">Cytoplasm</keyword>
<evidence type="ECO:0000256" key="7">
    <source>
        <dbReference type="ARBA" id="ARBA00022723"/>
    </source>
</evidence>
<evidence type="ECO:0000256" key="2">
    <source>
        <dbReference type="ARBA" id="ARBA00008653"/>
    </source>
</evidence>
<dbReference type="NCBIfam" id="NF045760">
    <property type="entry name" value="YtpR"/>
    <property type="match status" value="1"/>
</dbReference>
<sequence>MLFSEEWLRHYINPALSSDELCETLTMGGLEVEGAEPIAPAFTGVIVAQVLTCDQHPNADKLHVCTVDIGKGEPVQIVCGAPNVKAGVKVPCATIGAVLPGDFKIKKAKLRGVESNGMLCSSRELGISEDHSGLWILPEDAPVGEDIRVYERLDDKKIEVKATPNRGDALSVIGVGRDLRALTGAELSLPDFSPVPATCDCVHEVRNEAPDLCGRFAGRVVCGVNAKAPTPQWMKDRLERSGQRSISALVDISNYVMLELGRPTHIFDLDKLDGPLTVRWGKEGEKGELLNGQTVDIDPYFGVISDNNGIEAIAGIMGGDHAAVSLETKNVFIEAAFWWPKAIQGRCRKLNFSTDAAYRFERGVDFQSNVDHMEYITRLILEICGTSETKVGPVVDEIEELPVREPVRMRADRCRKVIGADISDDKMAECFTRLGFSFKKEGDTFVVDAPSYRFDIEIEEDLIEEVARLYGYQNLTEIPPLARVAMLERSEAKLDRHELRKKMAGLGFQELINYSFISEDAEADFAEVKDPIKVLNPIASQMAVMRTQLISGLVDRLKYNLNRKADRAALFELGRIFRRDPSVKGSDSAVEGVYQPLHLAALVYGSARPAQWGEKARNFDFFDLKGAVEMLLPGRNLRFEKSNHPALHPGRAATAYLDGEEIGFIGELHPELAHKYELPHSPIVFELKEEALLDIGVPVNRSLSKFQPMSRDIAVFIDDAVPVQKLMDAVRKAAKKDPRLLSLSSFKLFDLYKPQDGANVGKKSLAFNMLLQRPDAQLSEEEADEAVAAVVEALAKEGAVLRD</sequence>
<evidence type="ECO:0000256" key="13">
    <source>
        <dbReference type="ARBA" id="ARBA00023146"/>
    </source>
</evidence>
<dbReference type="InterPro" id="IPR045864">
    <property type="entry name" value="aa-tRNA-synth_II/BPL/LPL"/>
</dbReference>
<dbReference type="SUPFAM" id="SSF50249">
    <property type="entry name" value="Nucleic acid-binding proteins"/>
    <property type="match status" value="1"/>
</dbReference>
<evidence type="ECO:0000256" key="11">
    <source>
        <dbReference type="ARBA" id="ARBA00022884"/>
    </source>
</evidence>
<dbReference type="SMART" id="SM00874">
    <property type="entry name" value="B5"/>
    <property type="match status" value="1"/>
</dbReference>
<evidence type="ECO:0000256" key="12">
    <source>
        <dbReference type="ARBA" id="ARBA00022917"/>
    </source>
</evidence>
<dbReference type="GO" id="GO:0006432">
    <property type="term" value="P:phenylalanyl-tRNA aminoacylation"/>
    <property type="evidence" value="ECO:0007669"/>
    <property type="project" value="UniProtKB-UniRule"/>
</dbReference>
<dbReference type="SMART" id="SM00873">
    <property type="entry name" value="B3_4"/>
    <property type="match status" value="1"/>
</dbReference>
<dbReference type="GO" id="GO:0000287">
    <property type="term" value="F:magnesium ion binding"/>
    <property type="evidence" value="ECO:0007669"/>
    <property type="project" value="UniProtKB-UniRule"/>
</dbReference>
<evidence type="ECO:0000256" key="9">
    <source>
        <dbReference type="ARBA" id="ARBA00022840"/>
    </source>
</evidence>
<keyword evidence="11" id="KW-0694">RNA-binding</keyword>
<evidence type="ECO:0000256" key="15">
    <source>
        <dbReference type="HAMAP-Rule" id="MF_00283"/>
    </source>
</evidence>
<dbReference type="SMART" id="SM00896">
    <property type="entry name" value="FDX-ACB"/>
    <property type="match status" value="1"/>
</dbReference>
<keyword evidence="5" id="KW-0820">tRNA-binding</keyword>
<dbReference type="GO" id="GO:0009328">
    <property type="term" value="C:phenylalanine-tRNA ligase complex"/>
    <property type="evidence" value="ECO:0007669"/>
    <property type="project" value="TreeGrafter"/>
</dbReference>
<dbReference type="InterPro" id="IPR005121">
    <property type="entry name" value="Fdx_antiC-bd"/>
</dbReference>
<dbReference type="PANTHER" id="PTHR10947:SF0">
    <property type="entry name" value="PHENYLALANINE--TRNA LIGASE BETA SUBUNIT"/>
    <property type="match status" value="1"/>
</dbReference>
<keyword evidence="7 15" id="KW-0479">Metal-binding</keyword>
<dbReference type="RefSeq" id="WP_021867506.1">
    <property type="nucleotide sequence ID" value="NZ_CAJUON010000016.1"/>
</dbReference>
<dbReference type="InterPro" id="IPR020825">
    <property type="entry name" value="Phe-tRNA_synthase-like_B3/B4"/>
</dbReference>
<dbReference type="AlphaFoldDB" id="A0A6I3S4W1"/>
<dbReference type="Gene3D" id="3.30.70.380">
    <property type="entry name" value="Ferrodoxin-fold anticodon-binding domain"/>
    <property type="match status" value="1"/>
</dbReference>
<organism evidence="16 17">
    <name type="scientific">Parasutterella excrementihominis</name>
    <dbReference type="NCBI Taxonomy" id="487175"/>
    <lineage>
        <taxon>Bacteria</taxon>
        <taxon>Pseudomonadati</taxon>
        <taxon>Pseudomonadota</taxon>
        <taxon>Betaproteobacteria</taxon>
        <taxon>Burkholderiales</taxon>
        <taxon>Sutterellaceae</taxon>
        <taxon>Parasutterella</taxon>
    </lineage>
</organism>
<evidence type="ECO:0000256" key="4">
    <source>
        <dbReference type="ARBA" id="ARBA00022490"/>
    </source>
</evidence>
<dbReference type="Gene3D" id="3.30.930.10">
    <property type="entry name" value="Bira Bifunctional Protein, Domain 2"/>
    <property type="match status" value="1"/>
</dbReference>
<comment type="cofactor">
    <cofactor evidence="15">
        <name>Mg(2+)</name>
        <dbReference type="ChEBI" id="CHEBI:18420"/>
    </cofactor>
    <text evidence="15">Binds 2 magnesium ions per tetramer.</text>
</comment>
<reference evidence="16 17" key="1">
    <citation type="journal article" date="2019" name="Nat. Med.">
        <title>A library of human gut bacterial isolates paired with longitudinal multiomics data enables mechanistic microbiome research.</title>
        <authorList>
            <person name="Poyet M."/>
            <person name="Groussin M."/>
            <person name="Gibbons S.M."/>
            <person name="Avila-Pacheco J."/>
            <person name="Jiang X."/>
            <person name="Kearney S.M."/>
            <person name="Perrotta A.R."/>
            <person name="Berdy B."/>
            <person name="Zhao S."/>
            <person name="Lieberman T.D."/>
            <person name="Swanson P.K."/>
            <person name="Smith M."/>
            <person name="Roesemann S."/>
            <person name="Alexander J.E."/>
            <person name="Rich S.A."/>
            <person name="Livny J."/>
            <person name="Vlamakis H."/>
            <person name="Clish C."/>
            <person name="Bullock K."/>
            <person name="Deik A."/>
            <person name="Scott J."/>
            <person name="Pierce K.A."/>
            <person name="Xavier R.J."/>
            <person name="Alm E.J."/>
        </authorList>
    </citation>
    <scope>NUCLEOTIDE SEQUENCE [LARGE SCALE GENOMIC DNA]</scope>
    <source>
        <strain evidence="16 17">BIOML-A2</strain>
    </source>
</reference>
<dbReference type="EMBL" id="WNCL01000008">
    <property type="protein sequence ID" value="MTU42815.1"/>
    <property type="molecule type" value="Genomic_DNA"/>
</dbReference>
<dbReference type="InterPro" id="IPR036690">
    <property type="entry name" value="Fdx_antiC-bd_sf"/>
</dbReference>
<dbReference type="SUPFAM" id="SSF54991">
    <property type="entry name" value="Anticodon-binding domain of PheRS"/>
    <property type="match status" value="1"/>
</dbReference>
<evidence type="ECO:0000256" key="1">
    <source>
        <dbReference type="ARBA" id="ARBA00004496"/>
    </source>
</evidence>
<comment type="subcellular location">
    <subcellularLocation>
        <location evidence="1 15">Cytoplasm</location>
    </subcellularLocation>
</comment>
<dbReference type="GO" id="GO:0000049">
    <property type="term" value="F:tRNA binding"/>
    <property type="evidence" value="ECO:0007669"/>
    <property type="project" value="UniProtKB-UniRule"/>
</dbReference>
<evidence type="ECO:0000313" key="17">
    <source>
        <dbReference type="Proteomes" id="UP000462362"/>
    </source>
</evidence>
<dbReference type="FunFam" id="2.40.50.140:FF:000045">
    <property type="entry name" value="Phenylalanine--tRNA ligase beta subunit"/>
    <property type="match status" value="1"/>
</dbReference>
<feature type="binding site" evidence="15">
    <location>
        <position position="464"/>
    </location>
    <ligand>
        <name>Mg(2+)</name>
        <dbReference type="ChEBI" id="CHEBI:18420"/>
        <note>shared with alpha subunit</note>
    </ligand>
</feature>
<dbReference type="Pfam" id="PF01588">
    <property type="entry name" value="tRNA_bind"/>
    <property type="match status" value="1"/>
</dbReference>
<dbReference type="CDD" id="cd02796">
    <property type="entry name" value="tRNA_bind_bactPheRS"/>
    <property type="match status" value="1"/>
</dbReference>
<comment type="caution">
    <text evidence="16">The sequence shown here is derived from an EMBL/GenBank/DDBJ whole genome shotgun (WGS) entry which is preliminary data.</text>
</comment>
<dbReference type="Gene3D" id="3.30.56.10">
    <property type="match status" value="2"/>
</dbReference>
<dbReference type="InterPro" id="IPR005147">
    <property type="entry name" value="tRNA_synthase_B5-dom"/>
</dbReference>
<dbReference type="GO" id="GO:0005524">
    <property type="term" value="F:ATP binding"/>
    <property type="evidence" value="ECO:0007669"/>
    <property type="project" value="UniProtKB-UniRule"/>
</dbReference>
<keyword evidence="13 15" id="KW-0030">Aminoacyl-tRNA synthetase</keyword>